<proteinExistence type="predicted"/>
<keyword evidence="1" id="KW-0472">Membrane</keyword>
<protein>
    <submittedName>
        <fullName evidence="2">Uncharacterized protein</fullName>
    </submittedName>
</protein>
<feature type="transmembrane region" description="Helical" evidence="1">
    <location>
        <begin position="36"/>
        <end position="56"/>
    </location>
</feature>
<feature type="transmembrane region" description="Helical" evidence="1">
    <location>
        <begin position="62"/>
        <end position="83"/>
    </location>
</feature>
<feature type="transmembrane region" description="Helical" evidence="1">
    <location>
        <begin position="95"/>
        <end position="115"/>
    </location>
</feature>
<dbReference type="EMBL" id="JH636049">
    <property type="protein sequence ID" value="EID56047.1"/>
    <property type="molecule type" value="Genomic_DNA"/>
</dbReference>
<accession>I0V7E4</accession>
<keyword evidence="1" id="KW-1133">Transmembrane helix</keyword>
<evidence type="ECO:0000256" key="1">
    <source>
        <dbReference type="SAM" id="Phobius"/>
    </source>
</evidence>
<dbReference type="AlphaFoldDB" id="I0V7E4"/>
<dbReference type="HOGENOM" id="CLU_1739216_0_0_11"/>
<name>I0V7E4_9PSEU</name>
<organism evidence="2 3">
    <name type="scientific">Saccharomonospora xinjiangensis XJ-54</name>
    <dbReference type="NCBI Taxonomy" id="882086"/>
    <lineage>
        <taxon>Bacteria</taxon>
        <taxon>Bacillati</taxon>
        <taxon>Actinomycetota</taxon>
        <taxon>Actinomycetes</taxon>
        <taxon>Pseudonocardiales</taxon>
        <taxon>Pseudonocardiaceae</taxon>
        <taxon>Saccharomonospora</taxon>
    </lineage>
</organism>
<feature type="transmembrane region" description="Helical" evidence="1">
    <location>
        <begin position="121"/>
        <end position="142"/>
    </location>
</feature>
<gene>
    <name evidence="2" type="ORF">SacxiDRAFT_3855</name>
</gene>
<reference evidence="2 3" key="1">
    <citation type="submission" date="2012-01" db="EMBL/GenBank/DDBJ databases">
        <title>Improved High-Quality Draft sequence of Saccharomonospora xinjiangensis XJ-54.</title>
        <authorList>
            <consortium name="US DOE Joint Genome Institute"/>
            <person name="Lucas S."/>
            <person name="Han J."/>
            <person name="Lapidus A."/>
            <person name="Cheng J.-F."/>
            <person name="Goodwin L."/>
            <person name="Pitluck S."/>
            <person name="Peters L."/>
            <person name="Mikhailova N."/>
            <person name="Teshima H."/>
            <person name="Detter J.C."/>
            <person name="Han C."/>
            <person name="Tapia R."/>
            <person name="Land M."/>
            <person name="Hauser L."/>
            <person name="Kyrpides N."/>
            <person name="Ivanova N."/>
            <person name="Pagani I."/>
            <person name="Brambilla E.-M."/>
            <person name="Klenk H.-P."/>
            <person name="Woyke T."/>
        </authorList>
    </citation>
    <scope>NUCLEOTIDE SEQUENCE [LARGE SCALE GENOMIC DNA]</scope>
    <source>
        <strain evidence="2 3">XJ-54</strain>
    </source>
</reference>
<dbReference type="RefSeq" id="WP_006240269.1">
    <property type="nucleotide sequence ID" value="NZ_JH636049.1"/>
</dbReference>
<sequence>MTSAVHMAAMGLAISVVAPALVLMTRRGVAWQRVPAPPLLVLPAFVALHAVVTVAGHAVTAFFPWLALHAALFAGAVWFWLPVLVGERGAALRSVYLFLAGPALDLSAIYLIIVGDVAGGLAMIVAMLPIGLAAVAVTWRWITDEERRAW</sequence>
<keyword evidence="1" id="KW-0812">Transmembrane</keyword>
<evidence type="ECO:0000313" key="2">
    <source>
        <dbReference type="EMBL" id="EID56047.1"/>
    </source>
</evidence>
<feature type="transmembrane region" description="Helical" evidence="1">
    <location>
        <begin position="6"/>
        <end position="24"/>
    </location>
</feature>
<evidence type="ECO:0000313" key="3">
    <source>
        <dbReference type="Proteomes" id="UP000004691"/>
    </source>
</evidence>
<dbReference type="Proteomes" id="UP000004691">
    <property type="component" value="Unassembled WGS sequence"/>
</dbReference>
<keyword evidence="3" id="KW-1185">Reference proteome</keyword>
<dbReference type="STRING" id="882086.SacxiDRAFT_3855"/>